<organism evidence="2">
    <name type="scientific">Diabrotica virgifera virgifera</name>
    <name type="common">western corn rootworm</name>
    <dbReference type="NCBI Taxonomy" id="50390"/>
    <lineage>
        <taxon>Eukaryota</taxon>
        <taxon>Metazoa</taxon>
        <taxon>Ecdysozoa</taxon>
        <taxon>Arthropoda</taxon>
        <taxon>Hexapoda</taxon>
        <taxon>Insecta</taxon>
        <taxon>Pterygota</taxon>
        <taxon>Neoptera</taxon>
        <taxon>Endopterygota</taxon>
        <taxon>Coleoptera</taxon>
        <taxon>Polyphaga</taxon>
        <taxon>Cucujiformia</taxon>
        <taxon>Chrysomeloidea</taxon>
        <taxon>Chrysomelidae</taxon>
        <taxon>Galerucinae</taxon>
        <taxon>Diabroticina</taxon>
        <taxon>Diabroticites</taxon>
        <taxon>Diabrotica</taxon>
    </lineage>
</organism>
<dbReference type="InParanoid" id="A0A6P7G8X5"/>
<reference evidence="2" key="1">
    <citation type="submission" date="2025-08" db="UniProtKB">
        <authorList>
            <consortium name="RefSeq"/>
        </authorList>
    </citation>
    <scope>IDENTIFICATION</scope>
    <source>
        <tissue evidence="2">Whole insect</tissue>
    </source>
</reference>
<protein>
    <submittedName>
        <fullName evidence="2">Uncharacterized protein LOC114337123</fullName>
    </submittedName>
</protein>
<gene>
    <name evidence="2" type="primary">LOC114337123</name>
</gene>
<accession>A0A6P7G8X5</accession>
<dbReference type="RefSeq" id="XP_028143322.1">
    <property type="nucleotide sequence ID" value="XM_028287521.1"/>
</dbReference>
<evidence type="ECO:0000256" key="1">
    <source>
        <dbReference type="SAM" id="Phobius"/>
    </source>
</evidence>
<dbReference type="AlphaFoldDB" id="A0A6P7G8X5"/>
<keyword evidence="1" id="KW-0812">Transmembrane</keyword>
<sequence length="103" mass="12024">MLKSRDALPHILLSVIGIIMVSIVAEGGQYLEAESEAVYMNATRFKWFQWDISNRTLLLMFLLQTKRPLTFRCYGIVYQNRALLLVVHRMLHLCIAFYKCINT</sequence>
<feature type="transmembrane region" description="Helical" evidence="1">
    <location>
        <begin position="7"/>
        <end position="25"/>
    </location>
</feature>
<keyword evidence="1" id="KW-0472">Membrane</keyword>
<name>A0A6P7G8X5_DIAVI</name>
<evidence type="ECO:0000313" key="2">
    <source>
        <dbReference type="RefSeq" id="XP_028143322.1"/>
    </source>
</evidence>
<proteinExistence type="predicted"/>
<keyword evidence="1" id="KW-1133">Transmembrane helix</keyword>